<dbReference type="OrthoDB" id="5244012at2"/>
<dbReference type="AlphaFoldDB" id="E5XTT4"/>
<evidence type="ECO:0000256" key="4">
    <source>
        <dbReference type="ARBA" id="ARBA00022989"/>
    </source>
</evidence>
<feature type="transmembrane region" description="Helical" evidence="6">
    <location>
        <begin position="196"/>
        <end position="217"/>
    </location>
</feature>
<dbReference type="Pfam" id="PF00528">
    <property type="entry name" value="BPD_transp_1"/>
    <property type="match status" value="1"/>
</dbReference>
<protein>
    <recommendedName>
        <fullName evidence="7">ABC transmembrane type-1 domain-containing protein</fullName>
    </recommendedName>
</protein>
<dbReference type="Proteomes" id="UP000004816">
    <property type="component" value="Unassembled WGS sequence"/>
</dbReference>
<dbReference type="PANTHER" id="PTHR30177">
    <property type="entry name" value="GLYCINE BETAINE/L-PROLINE TRANSPORT SYSTEM PERMEASE PROTEIN PROW"/>
    <property type="match status" value="1"/>
</dbReference>
<dbReference type="RefSeq" id="WP_007471554.1">
    <property type="nucleotide sequence ID" value="NZ_KI391953.1"/>
</dbReference>
<feature type="transmembrane region" description="Helical" evidence="6">
    <location>
        <begin position="164"/>
        <end position="184"/>
    </location>
</feature>
<accession>E5XTT4</accession>
<name>E5XTT4_SEGRC</name>
<evidence type="ECO:0000256" key="6">
    <source>
        <dbReference type="RuleBase" id="RU363032"/>
    </source>
</evidence>
<evidence type="ECO:0000259" key="7">
    <source>
        <dbReference type="PROSITE" id="PS50928"/>
    </source>
</evidence>
<dbReference type="InterPro" id="IPR051204">
    <property type="entry name" value="ABC_transp_perm/SBD"/>
</dbReference>
<reference evidence="8 9" key="1">
    <citation type="journal article" date="2011" name="Stand. Genomic Sci.">
        <title>High quality draft genome sequence of Segniliparus rugosus CDC 945(T)= (ATCC BAA-974(T)).</title>
        <authorList>
            <person name="Earl A.M."/>
            <person name="Desjardins C.A."/>
            <person name="Fitzgerald M.G."/>
            <person name="Arachchi H.M."/>
            <person name="Zeng Q."/>
            <person name="Mehta T."/>
            <person name="Griggs A."/>
            <person name="Birren B.W."/>
            <person name="Toney N.C."/>
            <person name="Carr J."/>
            <person name="Posey J."/>
            <person name="Butler W.R."/>
        </authorList>
    </citation>
    <scope>NUCLEOTIDE SEQUENCE [LARGE SCALE GENOMIC DNA]</scope>
    <source>
        <strain evidence="9">ATCC BAA-974 / DSM 45345 / CCUG 50838 / CIP 108380 / JCM 13579 / CDC 945</strain>
    </source>
</reference>
<dbReference type="Gene3D" id="1.10.3720.10">
    <property type="entry name" value="MetI-like"/>
    <property type="match status" value="1"/>
</dbReference>
<dbReference type="InterPro" id="IPR000515">
    <property type="entry name" value="MetI-like"/>
</dbReference>
<keyword evidence="4 6" id="KW-1133">Transmembrane helix</keyword>
<keyword evidence="5 6" id="KW-0472">Membrane</keyword>
<dbReference type="PROSITE" id="PS50928">
    <property type="entry name" value="ABC_TM1"/>
    <property type="match status" value="1"/>
</dbReference>
<comment type="subcellular location">
    <subcellularLocation>
        <location evidence="6">Cell membrane</location>
        <topology evidence="6">Multi-pass membrane protein</topology>
    </subcellularLocation>
    <subcellularLocation>
        <location evidence="1">Membrane</location>
        <topology evidence="1">Multi-pass membrane protein</topology>
    </subcellularLocation>
</comment>
<dbReference type="STRING" id="679197.HMPREF9336_02906"/>
<evidence type="ECO:0000256" key="3">
    <source>
        <dbReference type="ARBA" id="ARBA00022692"/>
    </source>
</evidence>
<dbReference type="SUPFAM" id="SSF161098">
    <property type="entry name" value="MetI-like"/>
    <property type="match status" value="1"/>
</dbReference>
<comment type="similarity">
    <text evidence="6">Belongs to the binding-protein-dependent transport system permease family.</text>
</comment>
<dbReference type="PANTHER" id="PTHR30177:SF33">
    <property type="entry name" value="POSSIBLE OSMOPROTECTANT (GLYCINE BETAINE_CARNITINE_CHOLINE_L-PROLINE) TRANSPORT INTEGRAL MEMBRANE PROTEIN ABC TRANSPORTER PROZ"/>
    <property type="match status" value="1"/>
</dbReference>
<organism evidence="8 9">
    <name type="scientific">Segniliparus rugosus (strain ATCC BAA-974 / DSM 45345 / CCUG 50838 / CIP 108380 / JCM 13579 / CDC 945)</name>
    <dbReference type="NCBI Taxonomy" id="679197"/>
    <lineage>
        <taxon>Bacteria</taxon>
        <taxon>Bacillati</taxon>
        <taxon>Actinomycetota</taxon>
        <taxon>Actinomycetes</taxon>
        <taxon>Mycobacteriales</taxon>
        <taxon>Segniliparaceae</taxon>
        <taxon>Segniliparus</taxon>
    </lineage>
</organism>
<evidence type="ECO:0000256" key="1">
    <source>
        <dbReference type="ARBA" id="ARBA00004141"/>
    </source>
</evidence>
<dbReference type="HOGENOM" id="CLU_046113_7_1_11"/>
<dbReference type="CDD" id="cd06261">
    <property type="entry name" value="TM_PBP2"/>
    <property type="match status" value="1"/>
</dbReference>
<evidence type="ECO:0000256" key="2">
    <source>
        <dbReference type="ARBA" id="ARBA00022448"/>
    </source>
</evidence>
<sequence>MAHWILLAWRYLAEPKRWQIPQDWWSGASIPALLFQHLAYTVLAVGLAALVAVPLGLVVGHTGKGGALVVGAVNTLRSIPTLGVLLLALLVLGIGYTPPILALTLLAAAPVLAGTYAGISNVEAKVVDAAHAIGMPRRDVLLRVQLPLALPLVLDGLRGATMQVVATATVAAYAGLGGLGTILIEGVQLRRYDQVLAGAALVTALTLLLDAALSWAVRASAARRR</sequence>
<feature type="transmembrane region" description="Helical" evidence="6">
    <location>
        <begin position="38"/>
        <end position="60"/>
    </location>
</feature>
<feature type="domain" description="ABC transmembrane type-1" evidence="7">
    <location>
        <begin position="34"/>
        <end position="213"/>
    </location>
</feature>
<evidence type="ECO:0000256" key="5">
    <source>
        <dbReference type="ARBA" id="ARBA00023136"/>
    </source>
</evidence>
<evidence type="ECO:0000313" key="9">
    <source>
        <dbReference type="Proteomes" id="UP000004816"/>
    </source>
</evidence>
<feature type="transmembrane region" description="Helical" evidence="6">
    <location>
        <begin position="67"/>
        <end position="94"/>
    </location>
</feature>
<evidence type="ECO:0000313" key="8">
    <source>
        <dbReference type="EMBL" id="EFV12214.1"/>
    </source>
</evidence>
<gene>
    <name evidence="8" type="ORF">HMPREF9336_02906</name>
</gene>
<proteinExistence type="inferred from homology"/>
<comment type="caution">
    <text evidence="8">The sequence shown here is derived from an EMBL/GenBank/DDBJ whole genome shotgun (WGS) entry which is preliminary data.</text>
</comment>
<dbReference type="GO" id="GO:0055085">
    <property type="term" value="P:transmembrane transport"/>
    <property type="evidence" value="ECO:0007669"/>
    <property type="project" value="InterPro"/>
</dbReference>
<dbReference type="EMBL" id="ACZI02000001">
    <property type="protein sequence ID" value="EFV12214.1"/>
    <property type="molecule type" value="Genomic_DNA"/>
</dbReference>
<dbReference type="GO" id="GO:0005886">
    <property type="term" value="C:plasma membrane"/>
    <property type="evidence" value="ECO:0007669"/>
    <property type="project" value="UniProtKB-SubCell"/>
</dbReference>
<dbReference type="InterPro" id="IPR035906">
    <property type="entry name" value="MetI-like_sf"/>
</dbReference>
<dbReference type="GO" id="GO:0031460">
    <property type="term" value="P:glycine betaine transport"/>
    <property type="evidence" value="ECO:0007669"/>
    <property type="project" value="TreeGrafter"/>
</dbReference>
<keyword evidence="2 6" id="KW-0813">Transport</keyword>
<keyword evidence="9" id="KW-1185">Reference proteome</keyword>
<dbReference type="eggNOG" id="COG1174">
    <property type="taxonomic scope" value="Bacteria"/>
</dbReference>
<feature type="transmembrane region" description="Helical" evidence="6">
    <location>
        <begin position="100"/>
        <end position="119"/>
    </location>
</feature>
<keyword evidence="3 6" id="KW-0812">Transmembrane</keyword>